<dbReference type="Gene3D" id="6.10.140.1350">
    <property type="match status" value="1"/>
</dbReference>
<dbReference type="GO" id="GO:0017056">
    <property type="term" value="F:structural constituent of nuclear pore"/>
    <property type="evidence" value="ECO:0007669"/>
    <property type="project" value="InterPro"/>
</dbReference>
<feature type="region of interest" description="Disordered" evidence="8">
    <location>
        <begin position="314"/>
        <end position="337"/>
    </location>
</feature>
<dbReference type="InterPro" id="IPR024882">
    <property type="entry name" value="NUP58/p45/49"/>
</dbReference>
<evidence type="ECO:0000256" key="8">
    <source>
        <dbReference type="SAM" id="MobiDB-lite"/>
    </source>
</evidence>
<evidence type="ECO:0000256" key="3">
    <source>
        <dbReference type="ARBA" id="ARBA00022816"/>
    </source>
</evidence>
<organism evidence="9 10">
    <name type="scientific">Diversispora epigaea</name>
    <dbReference type="NCBI Taxonomy" id="1348612"/>
    <lineage>
        <taxon>Eukaryota</taxon>
        <taxon>Fungi</taxon>
        <taxon>Fungi incertae sedis</taxon>
        <taxon>Mucoromycota</taxon>
        <taxon>Glomeromycotina</taxon>
        <taxon>Glomeromycetes</taxon>
        <taxon>Diversisporales</taxon>
        <taxon>Diversisporaceae</taxon>
        <taxon>Diversispora</taxon>
    </lineage>
</organism>
<keyword evidence="6" id="KW-0906">Nuclear pore complex</keyword>
<evidence type="ECO:0000256" key="1">
    <source>
        <dbReference type="ARBA" id="ARBA00004567"/>
    </source>
</evidence>
<dbReference type="EMBL" id="PQFF01000024">
    <property type="protein sequence ID" value="RHZ88013.1"/>
    <property type="molecule type" value="Genomic_DNA"/>
</dbReference>
<dbReference type="GO" id="GO:0051028">
    <property type="term" value="P:mRNA transport"/>
    <property type="evidence" value="ECO:0007669"/>
    <property type="project" value="UniProtKB-KW"/>
</dbReference>
<evidence type="ECO:0000256" key="2">
    <source>
        <dbReference type="ARBA" id="ARBA00022448"/>
    </source>
</evidence>
<dbReference type="GO" id="GO:0015031">
    <property type="term" value="P:protein transport"/>
    <property type="evidence" value="ECO:0007669"/>
    <property type="project" value="UniProtKB-KW"/>
</dbReference>
<evidence type="ECO:0000256" key="4">
    <source>
        <dbReference type="ARBA" id="ARBA00022927"/>
    </source>
</evidence>
<proteinExistence type="predicted"/>
<dbReference type="GO" id="GO:0005643">
    <property type="term" value="C:nuclear pore"/>
    <property type="evidence" value="ECO:0007669"/>
    <property type="project" value="UniProtKB-SubCell"/>
</dbReference>
<accession>A0A397JSX6</accession>
<keyword evidence="10" id="KW-1185">Reference proteome</keyword>
<keyword evidence="7" id="KW-0539">Nucleus</keyword>
<reference evidence="9 10" key="1">
    <citation type="submission" date="2018-08" db="EMBL/GenBank/DDBJ databases">
        <title>Genome and evolution of the arbuscular mycorrhizal fungus Diversispora epigaea (formerly Glomus versiforme) and its bacterial endosymbionts.</title>
        <authorList>
            <person name="Sun X."/>
            <person name="Fei Z."/>
            <person name="Harrison M."/>
        </authorList>
    </citation>
    <scope>NUCLEOTIDE SEQUENCE [LARGE SCALE GENOMIC DNA]</scope>
    <source>
        <strain evidence="9 10">IT104</strain>
    </source>
</reference>
<keyword evidence="4" id="KW-0653">Protein transport</keyword>
<evidence type="ECO:0000256" key="5">
    <source>
        <dbReference type="ARBA" id="ARBA00023010"/>
    </source>
</evidence>
<protein>
    <submittedName>
        <fullName evidence="9">Uncharacterized protein</fullName>
    </submittedName>
</protein>
<dbReference type="AlphaFoldDB" id="A0A397JSX6"/>
<dbReference type="STRING" id="1348612.A0A397JSX6"/>
<dbReference type="OrthoDB" id="2538017at2759"/>
<evidence type="ECO:0000256" key="6">
    <source>
        <dbReference type="ARBA" id="ARBA00023132"/>
    </source>
</evidence>
<keyword evidence="2" id="KW-0813">Transport</keyword>
<keyword evidence="5" id="KW-0811">Translocation</keyword>
<sequence length="337" mass="38252">MTFNFLTTQAGSTSSSNIGGLKPSLNWNVTSAPSSQSSFALGGYNTNAGLTGFPTSASHQGPNVAVGQFKIENITKATRFSDLPLEHQKFLANFDNHIQQQKRTMSSISSMSLPNIKLAIQEVFNESRILFQKLSHLTNDLQRDQHLISKLISELDNNIGLVDNARRFYDAASQGQSNAVMQIGDNVFSKYYYDLIISFENRLQQYESSIEELERHFQWIYKNPGNGSNGEDLSVLTEAMRNQHRSFMAVTGKVALLHENVEKLRNQYLNYRRTKFMDNSNPFLKDSQRKDAIPIVPLDESMTPRELAQTIPKTSQFQQQQQTNPFQQSSLFSSFRR</sequence>
<evidence type="ECO:0000256" key="7">
    <source>
        <dbReference type="ARBA" id="ARBA00023242"/>
    </source>
</evidence>
<keyword evidence="3" id="KW-0509">mRNA transport</keyword>
<dbReference type="PANTHER" id="PTHR13437:SF2">
    <property type="entry name" value="NUCLEOPORIN P58_P45"/>
    <property type="match status" value="1"/>
</dbReference>
<comment type="caution">
    <text evidence="9">The sequence shown here is derived from an EMBL/GenBank/DDBJ whole genome shotgun (WGS) entry which is preliminary data.</text>
</comment>
<name>A0A397JSX6_9GLOM</name>
<evidence type="ECO:0000313" key="9">
    <source>
        <dbReference type="EMBL" id="RHZ88013.1"/>
    </source>
</evidence>
<comment type="subcellular location">
    <subcellularLocation>
        <location evidence="1">Nucleus</location>
        <location evidence="1">Nuclear pore complex</location>
    </subcellularLocation>
</comment>
<dbReference type="GO" id="GO:0008139">
    <property type="term" value="F:nuclear localization sequence binding"/>
    <property type="evidence" value="ECO:0007669"/>
    <property type="project" value="InterPro"/>
</dbReference>
<dbReference type="PANTHER" id="PTHR13437">
    <property type="entry name" value="NUCLEOPORIN P58/P45 NUCLEOPORIN-LIKE PROTEIN 1"/>
    <property type="match status" value="1"/>
</dbReference>
<gene>
    <name evidence="9" type="ORF">Glove_26g16</name>
</gene>
<dbReference type="Pfam" id="PF15967">
    <property type="entry name" value="Nucleoporin_FG2"/>
    <property type="match status" value="1"/>
</dbReference>
<dbReference type="Proteomes" id="UP000266861">
    <property type="component" value="Unassembled WGS sequence"/>
</dbReference>
<evidence type="ECO:0000313" key="10">
    <source>
        <dbReference type="Proteomes" id="UP000266861"/>
    </source>
</evidence>